<dbReference type="InterPro" id="IPR018490">
    <property type="entry name" value="cNMP-bd_dom_sf"/>
</dbReference>
<gene>
    <name evidence="4" type="ORF">CCMP2556_LOCUS29469</name>
</gene>
<dbReference type="InterPro" id="IPR000595">
    <property type="entry name" value="cNMP-bd_dom"/>
</dbReference>
<dbReference type="SMART" id="SM00100">
    <property type="entry name" value="cNMP"/>
    <property type="match status" value="1"/>
</dbReference>
<dbReference type="PROSITE" id="PS50042">
    <property type="entry name" value="CNMP_BINDING_3"/>
    <property type="match status" value="1"/>
</dbReference>
<dbReference type="InterPro" id="IPR014710">
    <property type="entry name" value="RmlC-like_jellyroll"/>
</dbReference>
<feature type="region of interest" description="Disordered" evidence="2">
    <location>
        <begin position="392"/>
        <end position="459"/>
    </location>
</feature>
<keyword evidence="1" id="KW-0406">Ion transport</keyword>
<reference evidence="4 5" key="1">
    <citation type="submission" date="2024-02" db="EMBL/GenBank/DDBJ databases">
        <authorList>
            <person name="Chen Y."/>
            <person name="Shah S."/>
            <person name="Dougan E. K."/>
            <person name="Thang M."/>
            <person name="Chan C."/>
        </authorList>
    </citation>
    <scope>NUCLEOTIDE SEQUENCE [LARGE SCALE GENOMIC DNA]</scope>
</reference>
<evidence type="ECO:0000313" key="4">
    <source>
        <dbReference type="EMBL" id="CAK9059881.1"/>
    </source>
</evidence>
<keyword evidence="5" id="KW-1185">Reference proteome</keyword>
<organism evidence="4 5">
    <name type="scientific">Durusdinium trenchii</name>
    <dbReference type="NCBI Taxonomy" id="1381693"/>
    <lineage>
        <taxon>Eukaryota</taxon>
        <taxon>Sar</taxon>
        <taxon>Alveolata</taxon>
        <taxon>Dinophyceae</taxon>
        <taxon>Suessiales</taxon>
        <taxon>Symbiodiniaceae</taxon>
        <taxon>Durusdinium</taxon>
    </lineage>
</organism>
<evidence type="ECO:0000313" key="5">
    <source>
        <dbReference type="Proteomes" id="UP001642484"/>
    </source>
</evidence>
<dbReference type="SUPFAM" id="SSF51206">
    <property type="entry name" value="cAMP-binding domain-like"/>
    <property type="match status" value="1"/>
</dbReference>
<protein>
    <recommendedName>
        <fullName evidence="3">Cyclic nucleotide-binding domain-containing protein</fullName>
    </recommendedName>
</protein>
<dbReference type="InterPro" id="IPR050866">
    <property type="entry name" value="CNG_cation_channel"/>
</dbReference>
<evidence type="ECO:0000256" key="2">
    <source>
        <dbReference type="SAM" id="MobiDB-lite"/>
    </source>
</evidence>
<dbReference type="PANTHER" id="PTHR45638:SF11">
    <property type="entry name" value="CYCLIC NUCLEOTIDE-GATED CATION CHANNEL SUBUNIT A"/>
    <property type="match status" value="1"/>
</dbReference>
<feature type="domain" description="Cyclic nucleotide-binding" evidence="3">
    <location>
        <begin position="69"/>
        <end position="171"/>
    </location>
</feature>
<feature type="compositionally biased region" description="Basic and acidic residues" evidence="2">
    <location>
        <begin position="392"/>
        <end position="430"/>
    </location>
</feature>
<feature type="non-terminal residue" evidence="4">
    <location>
        <position position="1"/>
    </location>
</feature>
<name>A0ABP0N837_9DINO</name>
<dbReference type="EMBL" id="CAXAMN010021473">
    <property type="protein sequence ID" value="CAK9059881.1"/>
    <property type="molecule type" value="Genomic_DNA"/>
</dbReference>
<evidence type="ECO:0000259" key="3">
    <source>
        <dbReference type="PROSITE" id="PS50042"/>
    </source>
</evidence>
<keyword evidence="1" id="KW-0813">Transport</keyword>
<keyword evidence="1" id="KW-1071">Ligand-gated ion channel</keyword>
<dbReference type="Gene3D" id="2.60.120.10">
    <property type="entry name" value="Jelly Rolls"/>
    <property type="match status" value="1"/>
</dbReference>
<comment type="caution">
    <text evidence="4">The sequence shown here is derived from an EMBL/GenBank/DDBJ whole genome shotgun (WGS) entry which is preliminary data.</text>
</comment>
<accession>A0ABP0N837</accession>
<dbReference type="Pfam" id="PF00027">
    <property type="entry name" value="cNMP_binding"/>
    <property type="match status" value="1"/>
</dbReference>
<feature type="compositionally biased region" description="Acidic residues" evidence="2">
    <location>
        <begin position="431"/>
        <end position="450"/>
    </location>
</feature>
<keyword evidence="1" id="KW-0407">Ion channel</keyword>
<dbReference type="Proteomes" id="UP001642484">
    <property type="component" value="Unassembled WGS sequence"/>
</dbReference>
<proteinExistence type="predicted"/>
<dbReference type="PANTHER" id="PTHR45638">
    <property type="entry name" value="CYCLIC NUCLEOTIDE-GATED CATION CHANNEL SUBUNIT A"/>
    <property type="match status" value="1"/>
</dbReference>
<dbReference type="CDD" id="cd00038">
    <property type="entry name" value="CAP_ED"/>
    <property type="match status" value="1"/>
</dbReference>
<sequence>LEHLDEPSFARPTLSLSTKAKVRKRDFSTDALDEDTERQAPSLEARGVIDKVGMDELRAMKSSISEVPLFKECSPKFVEAIAEQVSHRLFTPGQEIMTEGDNGDSMYILHRGEVEVLIGSQRVCTLKDGAVFGEIAALCKNPLLARRTATIRALTLCDCRVTYRESLLKVMTRFKADEEILAKRLEARLVELRKMGKLPHQLLGGAAFDQEGSFNGVSSAFPEVSLLRLADDGSITPGLLSLKLPDQMRDLIQREFLKELEQDLPRTPKSRGTLQEGGCVQRHKLMVDGALDCAVLFHDHFGEESWRQLCKRSEGSELLFCAFVSWSSDDDMEKAATKEVLKQVTEFGQKVFEGTKVVVVAVPSLAFESLANLFNFDVIGTQDQEEEIKMGADHTNFEGRDENKGDQAKGEGEKPAAKGKEKSKAKPKPEEPEEPEPSAEDTDTDEEEEAAPQLTVKANQNTKNVSAVVAVKCWNHKVIAKNPVLNDVAHAQMSALIGIDFVCLAVKPEGQLGLSLHAGTCVAGGMPFASGRTWQDCSQRKNGQDVVVQGAAAALAAATAYAASKAAYLNTAHLCSQQGVQFVPLVAESTGAWERAASQLLLQIACSAAARTGDDSATLHSDLLQELSVIIRSHRARAVLRRRAELVG</sequence>
<evidence type="ECO:0000256" key="1">
    <source>
        <dbReference type="ARBA" id="ARBA00023286"/>
    </source>
</evidence>